<sequence length="75" mass="8631">MVIETEYTKLGISFRIFAQIVPLPAPDGPDITINNPLSDICTPMILLYLRLHHIAQVDVLRFLVELQIIQFDHYP</sequence>
<reference evidence="1 2" key="1">
    <citation type="journal article" date="2020" name="Int. J. Syst. Evol. Microbiol.">
        <title>Veillonella nakazawae sp. nov., an anaerobic gram-negative coccus isolated from the oral cavity of Japanese children.</title>
        <authorList>
            <person name="Mashima I."/>
            <person name="Theodorea C.F."/>
            <person name="Djais A.A."/>
            <person name="Kunihiro T."/>
            <person name="Kawamura Y."/>
            <person name="Otomo M."/>
            <person name="Saitoh M."/>
            <person name="Tamai R."/>
            <person name="Kiyoura Y."/>
        </authorList>
    </citation>
    <scope>NUCLEOTIDE SEQUENCE [LARGE SCALE GENOMIC DNA]</scope>
    <source>
        <strain evidence="1 2">T1-7</strain>
    </source>
</reference>
<gene>
    <name evidence="1" type="ORF">VEIT17_09870</name>
</gene>
<dbReference type="Proteomes" id="UP000509249">
    <property type="component" value="Chromosome"/>
</dbReference>
<protein>
    <submittedName>
        <fullName evidence="1">Uncharacterized protein</fullName>
    </submittedName>
</protein>
<dbReference type="EMBL" id="AP022321">
    <property type="protein sequence ID" value="BBU34541.1"/>
    <property type="molecule type" value="Genomic_DNA"/>
</dbReference>
<keyword evidence="2" id="KW-1185">Reference proteome</keyword>
<accession>A0ABM7HBZ3</accession>
<name>A0ABM7HBZ3_9FIRM</name>
<evidence type="ECO:0000313" key="2">
    <source>
        <dbReference type="Proteomes" id="UP000509249"/>
    </source>
</evidence>
<organism evidence="1 2">
    <name type="scientific">Veillonella nakazawae</name>
    <dbReference type="NCBI Taxonomy" id="2682456"/>
    <lineage>
        <taxon>Bacteria</taxon>
        <taxon>Bacillati</taxon>
        <taxon>Bacillota</taxon>
        <taxon>Negativicutes</taxon>
        <taxon>Veillonellales</taxon>
        <taxon>Veillonellaceae</taxon>
        <taxon>Veillonella</taxon>
    </lineage>
</organism>
<evidence type="ECO:0000313" key="1">
    <source>
        <dbReference type="EMBL" id="BBU34541.1"/>
    </source>
</evidence>
<proteinExistence type="predicted"/>